<comment type="caution">
    <text evidence="3">The sequence shown here is derived from an EMBL/GenBank/DDBJ whole genome shotgun (WGS) entry which is preliminary data.</text>
</comment>
<dbReference type="GO" id="GO:0000398">
    <property type="term" value="P:mRNA splicing, via spliceosome"/>
    <property type="evidence" value="ECO:0007669"/>
    <property type="project" value="TreeGrafter"/>
</dbReference>
<feature type="compositionally biased region" description="Polar residues" evidence="1">
    <location>
        <begin position="512"/>
        <end position="523"/>
    </location>
</feature>
<dbReference type="Proteomes" id="UP000324800">
    <property type="component" value="Unassembled WGS sequence"/>
</dbReference>
<dbReference type="PANTHER" id="PTHR12849">
    <property type="entry name" value="RNA LARIAT DEBRANCHING ENZYME"/>
    <property type="match status" value="1"/>
</dbReference>
<sequence length="615" mass="70712">MTEIINIAVSGCAHGKLDEVFAAVARHEARAGVHVELLICTGDFEALRSSDDFDSFKAPPKYQHLGAFQNYYSGKLLAPYLTIVIGGNHESCSYSWELFYGGWLCPRVYFMGAAGAVVYRGLRLVGLSGIYNHRSYGLKFYPVSPYVTVDRKTEAFHYKQNTVEMLKLLTPHADILISHDWPVNAANSGDTAALLRRKPHFRNDIQQGQLGSIAVQQLVEHFRPQYHFASHMHVKFIAQLPLPLLSNQSNSTIIQTQLQKSLKPTNNSINIPNEETTFPQSFVSHASELKKQQNQKQKYNYIQYPQQVQGKPFTLFVALDKMKEPWEQERESVQLFQIPIPINQQQIDIIEEGTGLDNLKQSNQEQQQLTQQNDAQLSFDPEWLTLIRIFHPHMKVRLEPTRGTAPLILPQIQTQQQSSIYSQDIVQHKQKGTTFLPILELPDARQIYSLLKEQDKQQCNQQLDQSSSSDYQQSPFFPHCPSLQHEVQNIFELLKGDMSILSHQTFHSINNNTLNEINSQSSKGEMEKELENYEQDNKEKETENEQINQKAEGKGVKRRRLDDEDGSLENEGFSDKTEIPTQLHKQEDYLHYLRSHKIMENYGFKHNKIKISVFQ</sequence>
<protein>
    <submittedName>
        <fullName evidence="3">Putative Lariat debranching enzyme</fullName>
    </submittedName>
</protein>
<organism evidence="3 4">
    <name type="scientific">Streblomastix strix</name>
    <dbReference type="NCBI Taxonomy" id="222440"/>
    <lineage>
        <taxon>Eukaryota</taxon>
        <taxon>Metamonada</taxon>
        <taxon>Preaxostyla</taxon>
        <taxon>Oxymonadida</taxon>
        <taxon>Streblomastigidae</taxon>
        <taxon>Streblomastix</taxon>
    </lineage>
</organism>
<feature type="region of interest" description="Disordered" evidence="1">
    <location>
        <begin position="512"/>
        <end position="579"/>
    </location>
</feature>
<dbReference type="InterPro" id="IPR029052">
    <property type="entry name" value="Metallo-depent_PP-like"/>
</dbReference>
<proteinExistence type="predicted"/>
<dbReference type="EMBL" id="SNRW01002161">
    <property type="protein sequence ID" value="KAA6393705.1"/>
    <property type="molecule type" value="Genomic_DNA"/>
</dbReference>
<dbReference type="Pfam" id="PF00149">
    <property type="entry name" value="Metallophos"/>
    <property type="match status" value="1"/>
</dbReference>
<dbReference type="GO" id="GO:0005634">
    <property type="term" value="C:nucleus"/>
    <property type="evidence" value="ECO:0007669"/>
    <property type="project" value="TreeGrafter"/>
</dbReference>
<evidence type="ECO:0000259" key="2">
    <source>
        <dbReference type="Pfam" id="PF00149"/>
    </source>
</evidence>
<reference evidence="3 4" key="1">
    <citation type="submission" date="2019-03" db="EMBL/GenBank/DDBJ databases">
        <title>Single cell metagenomics reveals metabolic interactions within the superorganism composed of flagellate Streblomastix strix and complex community of Bacteroidetes bacteria on its surface.</title>
        <authorList>
            <person name="Treitli S.C."/>
            <person name="Kolisko M."/>
            <person name="Husnik F."/>
            <person name="Keeling P."/>
            <person name="Hampl V."/>
        </authorList>
    </citation>
    <scope>NUCLEOTIDE SEQUENCE [LARGE SCALE GENOMIC DNA]</scope>
    <source>
        <strain evidence="3">ST1C</strain>
    </source>
</reference>
<gene>
    <name evidence="3" type="ORF">EZS28_010769</name>
</gene>
<evidence type="ECO:0000256" key="1">
    <source>
        <dbReference type="SAM" id="MobiDB-lite"/>
    </source>
</evidence>
<dbReference type="GO" id="GO:0008419">
    <property type="term" value="F:RNA lariat debranching enzyme activity"/>
    <property type="evidence" value="ECO:0007669"/>
    <property type="project" value="TreeGrafter"/>
</dbReference>
<feature type="domain" description="Calcineurin-like phosphoesterase" evidence="2">
    <location>
        <begin position="6"/>
        <end position="234"/>
    </location>
</feature>
<evidence type="ECO:0000313" key="4">
    <source>
        <dbReference type="Proteomes" id="UP000324800"/>
    </source>
</evidence>
<name>A0A5J4WH69_9EUKA</name>
<dbReference type="AlphaFoldDB" id="A0A5J4WH69"/>
<dbReference type="InterPro" id="IPR004843">
    <property type="entry name" value="Calcineurin-like_PHP"/>
</dbReference>
<evidence type="ECO:0000313" key="3">
    <source>
        <dbReference type="EMBL" id="KAA6393705.1"/>
    </source>
</evidence>
<dbReference type="SUPFAM" id="SSF56300">
    <property type="entry name" value="Metallo-dependent phosphatases"/>
    <property type="match status" value="1"/>
</dbReference>
<dbReference type="OrthoDB" id="407609at2759"/>
<feature type="compositionally biased region" description="Basic and acidic residues" evidence="1">
    <location>
        <begin position="524"/>
        <end position="543"/>
    </location>
</feature>
<dbReference type="PANTHER" id="PTHR12849:SF0">
    <property type="entry name" value="LARIAT DEBRANCHING ENZYME"/>
    <property type="match status" value="1"/>
</dbReference>
<accession>A0A5J4WH69</accession>